<dbReference type="RefSeq" id="WP_242288424.1">
    <property type="nucleotide sequence ID" value="NZ_JAKKSL010000005.1"/>
</dbReference>
<evidence type="ECO:0000313" key="2">
    <source>
        <dbReference type="EMBL" id="MCI2285547.1"/>
    </source>
</evidence>
<dbReference type="InterPro" id="IPR025489">
    <property type="entry name" value="DUF4381"/>
</dbReference>
<organism evidence="2 3">
    <name type="scientific">Colwellia maritima</name>
    <dbReference type="NCBI Taxonomy" id="2912588"/>
    <lineage>
        <taxon>Bacteria</taxon>
        <taxon>Pseudomonadati</taxon>
        <taxon>Pseudomonadota</taxon>
        <taxon>Gammaproteobacteria</taxon>
        <taxon>Alteromonadales</taxon>
        <taxon>Colwelliaceae</taxon>
        <taxon>Colwellia</taxon>
    </lineage>
</organism>
<keyword evidence="1" id="KW-1133">Transmembrane helix</keyword>
<reference evidence="2" key="1">
    <citation type="submission" date="2022-01" db="EMBL/GenBank/DDBJ databases">
        <title>Colwellia maritima, isolated from seawater.</title>
        <authorList>
            <person name="Kristyanto S."/>
            <person name="Jung J."/>
            <person name="Jeon C.O."/>
        </authorList>
    </citation>
    <scope>NUCLEOTIDE SEQUENCE</scope>
    <source>
        <strain evidence="2">MSW7</strain>
    </source>
</reference>
<evidence type="ECO:0000256" key="1">
    <source>
        <dbReference type="SAM" id="Phobius"/>
    </source>
</evidence>
<dbReference type="Proteomes" id="UP001139646">
    <property type="component" value="Unassembled WGS sequence"/>
</dbReference>
<keyword evidence="1" id="KW-0472">Membrane</keyword>
<comment type="caution">
    <text evidence="2">The sequence shown here is derived from an EMBL/GenBank/DDBJ whole genome shotgun (WGS) entry which is preliminary data.</text>
</comment>
<protein>
    <submittedName>
        <fullName evidence="2">DUF4381 domain-containing protein</fullName>
    </submittedName>
</protein>
<keyword evidence="3" id="KW-1185">Reference proteome</keyword>
<accession>A0ABS9X5N1</accession>
<proteinExistence type="predicted"/>
<gene>
    <name evidence="2" type="ORF">L3081_21810</name>
</gene>
<dbReference type="Pfam" id="PF14316">
    <property type="entry name" value="DUF4381"/>
    <property type="match status" value="1"/>
</dbReference>
<dbReference type="EMBL" id="JAKKSL010000005">
    <property type="protein sequence ID" value="MCI2285547.1"/>
    <property type="molecule type" value="Genomic_DNA"/>
</dbReference>
<evidence type="ECO:0000313" key="3">
    <source>
        <dbReference type="Proteomes" id="UP001139646"/>
    </source>
</evidence>
<sequence>MQQVNALPTQTLAIKDIHVPEPISNFPVAYGWWILAALLISIFVITFIKLKKLAKQNQVKKQALQQLKNTPNLPINDTIMLLKWAAMHYFSRAELAKLFGHSLQLFFTNTLPIKYQEKFKSLSEQAFLEQYKRDNDQTNEKVDENLTQAATLWLTHALPPKMKKITAENAMSDNKTKQGANT</sequence>
<feature type="transmembrane region" description="Helical" evidence="1">
    <location>
        <begin position="30"/>
        <end position="50"/>
    </location>
</feature>
<keyword evidence="1" id="KW-0812">Transmembrane</keyword>
<name>A0ABS9X5N1_9GAMM</name>